<dbReference type="SUPFAM" id="SSF55144">
    <property type="entry name" value="LigT-like"/>
    <property type="match status" value="1"/>
</dbReference>
<keyword evidence="2" id="KW-0436">Ligase</keyword>
<dbReference type="InterPro" id="IPR009097">
    <property type="entry name" value="Cyclic_Pdiesterase"/>
</dbReference>
<evidence type="ECO:0000313" key="3">
    <source>
        <dbReference type="Proteomes" id="UP001597361"/>
    </source>
</evidence>
<dbReference type="InterPro" id="IPR019510">
    <property type="entry name" value="AKAP7-like_phosphoesterase"/>
</dbReference>
<dbReference type="EMBL" id="JBHUHR010000015">
    <property type="protein sequence ID" value="MFD2034484.1"/>
    <property type="molecule type" value="Genomic_DNA"/>
</dbReference>
<dbReference type="Gene3D" id="3.90.1140.10">
    <property type="entry name" value="Cyclic phosphodiesterase"/>
    <property type="match status" value="1"/>
</dbReference>
<keyword evidence="3" id="KW-1185">Reference proteome</keyword>
<feature type="domain" description="A-kinase anchor protein 7-like phosphoesterase" evidence="1">
    <location>
        <begin position="99"/>
        <end position="209"/>
    </location>
</feature>
<reference evidence="3" key="1">
    <citation type="journal article" date="2019" name="Int. J. Syst. Evol. Microbiol.">
        <title>The Global Catalogue of Microorganisms (GCM) 10K type strain sequencing project: providing services to taxonomists for standard genome sequencing and annotation.</title>
        <authorList>
            <consortium name="The Broad Institute Genomics Platform"/>
            <consortium name="The Broad Institute Genome Sequencing Center for Infectious Disease"/>
            <person name="Wu L."/>
            <person name="Ma J."/>
        </authorList>
    </citation>
    <scope>NUCLEOTIDE SEQUENCE [LARGE SCALE GENOMIC DNA]</scope>
    <source>
        <strain evidence="3">CGMCC 1.15180</strain>
    </source>
</reference>
<proteinExistence type="predicted"/>
<organism evidence="2 3">
    <name type="scientific">Belliella marina</name>
    <dbReference type="NCBI Taxonomy" id="1644146"/>
    <lineage>
        <taxon>Bacteria</taxon>
        <taxon>Pseudomonadati</taxon>
        <taxon>Bacteroidota</taxon>
        <taxon>Cytophagia</taxon>
        <taxon>Cytophagales</taxon>
        <taxon>Cyclobacteriaceae</taxon>
        <taxon>Belliella</taxon>
    </lineage>
</organism>
<sequence length="234" mass="27949">MDLKEHYDKLYQDSVCKIHSDAYQIDELIGSVDDNRYGITLLLRPDKMVLENIHKLLSRLKLIEPNQYYYRDSDIHVTVMSIISCYSGFQLSNIQAEDYVRTIEKSKNDLSPFEIEFRGLTMSPSCLMVQGFLEDTTLDQLRNKLRIDFKDSGLEQSIDKRYAIQTAHSTIFRLKEKFKDKNAFLKILEEYRDFYFGKFTVEAMELVYNDWYQRKEFVKILHKFELKERTYIGY</sequence>
<comment type="caution">
    <text evidence="2">The sequence shown here is derived from an EMBL/GenBank/DDBJ whole genome shotgun (WGS) entry which is preliminary data.</text>
</comment>
<dbReference type="RefSeq" id="WP_376884661.1">
    <property type="nucleotide sequence ID" value="NZ_JBHUHR010000015.1"/>
</dbReference>
<evidence type="ECO:0000259" key="1">
    <source>
        <dbReference type="Pfam" id="PF10469"/>
    </source>
</evidence>
<name>A0ABW4VK42_9BACT</name>
<evidence type="ECO:0000313" key="2">
    <source>
        <dbReference type="EMBL" id="MFD2034484.1"/>
    </source>
</evidence>
<accession>A0ABW4VK42</accession>
<gene>
    <name evidence="2" type="ORF">ACFSKL_06760</name>
</gene>
<dbReference type="GO" id="GO:0016874">
    <property type="term" value="F:ligase activity"/>
    <property type="evidence" value="ECO:0007669"/>
    <property type="project" value="UniProtKB-KW"/>
</dbReference>
<protein>
    <submittedName>
        <fullName evidence="2">2'-5' RNA ligase family protein</fullName>
    </submittedName>
</protein>
<dbReference type="Proteomes" id="UP001597361">
    <property type="component" value="Unassembled WGS sequence"/>
</dbReference>
<dbReference type="Pfam" id="PF10469">
    <property type="entry name" value="AKAP7_NLS"/>
    <property type="match status" value="1"/>
</dbReference>